<keyword evidence="6 12" id="KW-0547">Nucleotide-binding</keyword>
<dbReference type="InterPro" id="IPR009080">
    <property type="entry name" value="tRNAsynth_Ia_anticodon-bd"/>
</dbReference>
<keyword evidence="7 12" id="KW-0067">ATP-binding</keyword>
<evidence type="ECO:0000256" key="7">
    <source>
        <dbReference type="ARBA" id="ARBA00022840"/>
    </source>
</evidence>
<dbReference type="NCBIfam" id="TIGR00456">
    <property type="entry name" value="argS"/>
    <property type="match status" value="1"/>
</dbReference>
<comment type="subcellular location">
    <subcellularLocation>
        <location evidence="1">Cytoplasm</location>
    </subcellularLocation>
</comment>
<comment type="caution">
    <text evidence="14">The sequence shown here is derived from an EMBL/GenBank/DDBJ whole genome shotgun (WGS) entry which is preliminary data.</text>
</comment>
<accession>A0A9D5K013</accession>
<organism evidence="14 15">
    <name type="scientific">candidate division KSB3 bacterium</name>
    <dbReference type="NCBI Taxonomy" id="2044937"/>
    <lineage>
        <taxon>Bacteria</taxon>
        <taxon>candidate division KSB3</taxon>
    </lineage>
</organism>
<evidence type="ECO:0000256" key="4">
    <source>
        <dbReference type="ARBA" id="ARBA00022490"/>
    </source>
</evidence>
<comment type="similarity">
    <text evidence="2 12">Belongs to the class-I aminoacyl-tRNA synthetase family.</text>
</comment>
<evidence type="ECO:0000313" key="14">
    <source>
        <dbReference type="EMBL" id="MBD3327295.1"/>
    </source>
</evidence>
<dbReference type="SUPFAM" id="SSF52374">
    <property type="entry name" value="Nucleotidylyl transferase"/>
    <property type="match status" value="1"/>
</dbReference>
<dbReference type="InterPro" id="IPR001278">
    <property type="entry name" value="Arg-tRNA-ligase"/>
</dbReference>
<dbReference type="FunFam" id="1.10.730.10:FF:000008">
    <property type="entry name" value="Arginine--tRNA ligase"/>
    <property type="match status" value="1"/>
</dbReference>
<dbReference type="AlphaFoldDB" id="A0A9D5K013"/>
<proteinExistence type="inferred from homology"/>
<keyword evidence="5 12" id="KW-0436">Ligase</keyword>
<keyword evidence="9 12" id="KW-0030">Aminoacyl-tRNA synthetase</keyword>
<dbReference type="Proteomes" id="UP000649604">
    <property type="component" value="Unassembled WGS sequence"/>
</dbReference>
<dbReference type="Pfam" id="PF05746">
    <property type="entry name" value="DALR_1"/>
    <property type="match status" value="1"/>
</dbReference>
<evidence type="ECO:0000259" key="13">
    <source>
        <dbReference type="SMART" id="SM00836"/>
    </source>
</evidence>
<evidence type="ECO:0000313" key="15">
    <source>
        <dbReference type="Proteomes" id="UP000649604"/>
    </source>
</evidence>
<evidence type="ECO:0000256" key="10">
    <source>
        <dbReference type="ARBA" id="ARBA00049339"/>
    </source>
</evidence>
<evidence type="ECO:0000256" key="11">
    <source>
        <dbReference type="NCBIfam" id="TIGR00456"/>
    </source>
</evidence>
<dbReference type="Gene3D" id="3.40.50.620">
    <property type="entry name" value="HUPs"/>
    <property type="match status" value="1"/>
</dbReference>
<evidence type="ECO:0000256" key="1">
    <source>
        <dbReference type="ARBA" id="ARBA00004496"/>
    </source>
</evidence>
<dbReference type="InterPro" id="IPR008909">
    <property type="entry name" value="DALR_anticod-bd"/>
</dbReference>
<dbReference type="InterPro" id="IPR035684">
    <property type="entry name" value="ArgRS_core"/>
</dbReference>
<evidence type="ECO:0000256" key="2">
    <source>
        <dbReference type="ARBA" id="ARBA00005594"/>
    </source>
</evidence>
<comment type="catalytic activity">
    <reaction evidence="10">
        <text>tRNA(Arg) + L-arginine + ATP = L-arginyl-tRNA(Arg) + AMP + diphosphate</text>
        <dbReference type="Rhea" id="RHEA:20301"/>
        <dbReference type="Rhea" id="RHEA-COMP:9658"/>
        <dbReference type="Rhea" id="RHEA-COMP:9673"/>
        <dbReference type="ChEBI" id="CHEBI:30616"/>
        <dbReference type="ChEBI" id="CHEBI:32682"/>
        <dbReference type="ChEBI" id="CHEBI:33019"/>
        <dbReference type="ChEBI" id="CHEBI:78442"/>
        <dbReference type="ChEBI" id="CHEBI:78513"/>
        <dbReference type="ChEBI" id="CHEBI:456215"/>
        <dbReference type="EC" id="6.1.1.19"/>
    </reaction>
</comment>
<keyword evidence="8 12" id="KW-0648">Protein biosynthesis</keyword>
<dbReference type="InterPro" id="IPR014729">
    <property type="entry name" value="Rossmann-like_a/b/a_fold"/>
</dbReference>
<dbReference type="GO" id="GO:0005737">
    <property type="term" value="C:cytoplasm"/>
    <property type="evidence" value="ECO:0007669"/>
    <property type="project" value="UniProtKB-SubCell"/>
</dbReference>
<dbReference type="EC" id="6.1.1.19" evidence="3 11"/>
<dbReference type="PANTHER" id="PTHR11956">
    <property type="entry name" value="ARGINYL-TRNA SYNTHETASE"/>
    <property type="match status" value="1"/>
</dbReference>
<sequence>GYRGEYIYDIARDMIARDGDRYVRMPFEEALPAFKTFACQRILQEIREDLERFNVVFDNWFSEQQLYDTQAVQAVVERLLAEGILYKQDGAVWFKSSGGEDEKDRVVIRSDGRPTYFASDIAYHENKFQRGFEKVVNVWGADHHGYVPRMKGVIKALGYPEDALQVILVQMVSLLRGGERVAMSTRAGEFIPLADVVNEVGVDATRFFFTMRRSDSQLDFDLDLAKSQSKENPVYYVQYAHARICSIFREAEAQGIILPDDVRTIDCSPLAQEEEHVLIAELAQFPNIIEISARALEPHRLTYYVHNVAAIFHAYYNKTRVITEDLKVTQARLLLVTGVQIVLKNALTLLGVSAPERM</sequence>
<protein>
    <recommendedName>
        <fullName evidence="3 11">Arginine--tRNA ligase</fullName>
        <ecNumber evidence="3 11">6.1.1.19</ecNumber>
    </recommendedName>
</protein>
<evidence type="ECO:0000256" key="9">
    <source>
        <dbReference type="ARBA" id="ARBA00023146"/>
    </source>
</evidence>
<dbReference type="GO" id="GO:0006420">
    <property type="term" value="P:arginyl-tRNA aminoacylation"/>
    <property type="evidence" value="ECO:0007669"/>
    <property type="project" value="UniProtKB-UniRule"/>
</dbReference>
<dbReference type="GO" id="GO:0004814">
    <property type="term" value="F:arginine-tRNA ligase activity"/>
    <property type="evidence" value="ECO:0007669"/>
    <property type="project" value="UniProtKB-UniRule"/>
</dbReference>
<feature type="domain" description="DALR anticodon binding" evidence="13">
    <location>
        <begin position="237"/>
        <end position="358"/>
    </location>
</feature>
<evidence type="ECO:0000256" key="6">
    <source>
        <dbReference type="ARBA" id="ARBA00022741"/>
    </source>
</evidence>
<keyword evidence="4" id="KW-0963">Cytoplasm</keyword>
<dbReference type="Gene3D" id="1.10.730.10">
    <property type="entry name" value="Isoleucyl-tRNA Synthetase, Domain 1"/>
    <property type="match status" value="1"/>
</dbReference>
<dbReference type="EMBL" id="WJJP01000719">
    <property type="protein sequence ID" value="MBD3327295.1"/>
    <property type="molecule type" value="Genomic_DNA"/>
</dbReference>
<evidence type="ECO:0000256" key="5">
    <source>
        <dbReference type="ARBA" id="ARBA00022598"/>
    </source>
</evidence>
<reference evidence="14" key="1">
    <citation type="submission" date="2019-11" db="EMBL/GenBank/DDBJ databases">
        <title>Microbial mats filling the niche in hypersaline microbial mats.</title>
        <authorList>
            <person name="Wong H.L."/>
            <person name="Macleod F.I."/>
            <person name="White R.A. III"/>
            <person name="Burns B.P."/>
        </authorList>
    </citation>
    <scope>NUCLEOTIDE SEQUENCE</scope>
    <source>
        <strain evidence="14">Rbin_158</strain>
    </source>
</reference>
<evidence type="ECO:0000256" key="12">
    <source>
        <dbReference type="RuleBase" id="RU363038"/>
    </source>
</evidence>
<evidence type="ECO:0000256" key="3">
    <source>
        <dbReference type="ARBA" id="ARBA00012837"/>
    </source>
</evidence>
<dbReference type="PANTHER" id="PTHR11956:SF5">
    <property type="entry name" value="ARGININE--TRNA LIGASE, CYTOPLASMIC"/>
    <property type="match status" value="1"/>
</dbReference>
<dbReference type="GO" id="GO:0005524">
    <property type="term" value="F:ATP binding"/>
    <property type="evidence" value="ECO:0007669"/>
    <property type="project" value="UniProtKB-KW"/>
</dbReference>
<evidence type="ECO:0000256" key="8">
    <source>
        <dbReference type="ARBA" id="ARBA00022917"/>
    </source>
</evidence>
<dbReference type="SMART" id="SM00836">
    <property type="entry name" value="DALR_1"/>
    <property type="match status" value="1"/>
</dbReference>
<feature type="non-terminal residue" evidence="14">
    <location>
        <position position="1"/>
    </location>
</feature>
<dbReference type="Pfam" id="PF00750">
    <property type="entry name" value="tRNA-synt_1d"/>
    <property type="match status" value="1"/>
</dbReference>
<gene>
    <name evidence="14" type="ORF">GF339_22100</name>
</gene>
<name>A0A9D5K013_9BACT</name>
<dbReference type="SUPFAM" id="SSF47323">
    <property type="entry name" value="Anticodon-binding domain of a subclass of class I aminoacyl-tRNA synthetases"/>
    <property type="match status" value="1"/>
</dbReference>